<dbReference type="InterPro" id="IPR005225">
    <property type="entry name" value="Small_GTP-bd"/>
</dbReference>
<feature type="binding site" evidence="15">
    <location>
        <begin position="24"/>
        <end position="31"/>
    </location>
    <ligand>
        <name>GTP</name>
        <dbReference type="ChEBI" id="CHEBI:37565"/>
    </ligand>
</feature>
<dbReference type="Proteomes" id="UP000663842">
    <property type="component" value="Unassembled WGS sequence"/>
</dbReference>
<dbReference type="EMBL" id="CAJOBH010237047">
    <property type="protein sequence ID" value="CAF5095025.1"/>
    <property type="molecule type" value="Genomic_DNA"/>
</dbReference>
<dbReference type="InterPro" id="IPR027417">
    <property type="entry name" value="P-loop_NTPase"/>
</dbReference>
<keyword evidence="10 15" id="KW-0342">GTP-binding</keyword>
<dbReference type="Proteomes" id="UP000681967">
    <property type="component" value="Unassembled WGS sequence"/>
</dbReference>
<dbReference type="Proteomes" id="UP000663887">
    <property type="component" value="Unassembled WGS sequence"/>
</dbReference>
<evidence type="ECO:0000313" key="22">
    <source>
        <dbReference type="EMBL" id="CAF3726040.1"/>
    </source>
</evidence>
<keyword evidence="6" id="KW-0963">Cytoplasm</keyword>
<name>A0A815ZTU9_9BILA</name>
<evidence type="ECO:0000256" key="5">
    <source>
        <dbReference type="ARBA" id="ARBA00022475"/>
    </source>
</evidence>
<evidence type="ECO:0000313" key="19">
    <source>
        <dbReference type="EMBL" id="CAF1923505.1"/>
    </source>
</evidence>
<dbReference type="NCBIfam" id="TIGR00231">
    <property type="entry name" value="small_GTP"/>
    <property type="match status" value="1"/>
</dbReference>
<dbReference type="Pfam" id="PF00025">
    <property type="entry name" value="Arf"/>
    <property type="match status" value="1"/>
</dbReference>
<dbReference type="GO" id="GO:0005930">
    <property type="term" value="C:axoneme"/>
    <property type="evidence" value="ECO:0007669"/>
    <property type="project" value="UniProtKB-SubCell"/>
</dbReference>
<evidence type="ECO:0000256" key="2">
    <source>
        <dbReference type="ARBA" id="ARBA00004430"/>
    </source>
</evidence>
<dbReference type="EMBL" id="CAJOBF010000022">
    <property type="protein sequence ID" value="CAF3726040.1"/>
    <property type="molecule type" value="Genomic_DNA"/>
</dbReference>
<dbReference type="GO" id="GO:0046872">
    <property type="term" value="F:metal ion binding"/>
    <property type="evidence" value="ECO:0007669"/>
    <property type="project" value="UniProtKB-KW"/>
</dbReference>
<keyword evidence="27" id="KW-1185">Reference proteome</keyword>
<evidence type="ECO:0000313" key="25">
    <source>
        <dbReference type="EMBL" id="CAF5095025.1"/>
    </source>
</evidence>
<sequence length="190" mass="21285">MGLFDAFIEWLGLRNREANVLVVGLDNSGKTSLLNFLRPLEVQTNNIVPTVGFSVEHFSCHGLSFTAFDMSGQSRYRTLWANYYRTTNAIIFIIDSSDRTRIFVAREELQQLLSHPDVSKRNIPILFFANKMDTRDALSDIGVSSALSLEDITNKSWYICSSNALTGEGVVTGIEWLSSAIKTSHEQGKK</sequence>
<gene>
    <name evidence="25" type="ORF">BYL167_LOCUS63648</name>
    <name evidence="18" type="ORF">CJN711_LOCUS33777</name>
    <name evidence="19" type="ORF">MBJ925_LOCUS2877</name>
    <name evidence="24" type="ORF">OVN521_LOCUS35643</name>
    <name evidence="23" type="ORF">SMN809_LOCUS18477</name>
    <name evidence="22" type="ORF">UXM345_LOCUS515</name>
    <name evidence="21" type="ORF">WKI299_LOCUS27112</name>
    <name evidence="20" type="ORF">XDN619_LOCUS24498</name>
</gene>
<evidence type="ECO:0000256" key="15">
    <source>
        <dbReference type="PIRSR" id="PIRSR606689-1"/>
    </source>
</evidence>
<dbReference type="FunFam" id="3.40.50.300:FF:000457">
    <property type="entry name" value="ADP-ribosylation factor-like protein 6"/>
    <property type="match status" value="1"/>
</dbReference>
<dbReference type="GO" id="GO:0003924">
    <property type="term" value="F:GTPase activity"/>
    <property type="evidence" value="ECO:0007669"/>
    <property type="project" value="InterPro"/>
</dbReference>
<protein>
    <recommendedName>
        <fullName evidence="4">ADP-ribosylation factor-like protein 6</fullName>
    </recommendedName>
</protein>
<dbReference type="SMART" id="SM00175">
    <property type="entry name" value="RAB"/>
    <property type="match status" value="1"/>
</dbReference>
<accession>A0A815ZTU9</accession>
<dbReference type="Proteomes" id="UP000676336">
    <property type="component" value="Unassembled WGS sequence"/>
</dbReference>
<evidence type="ECO:0000256" key="16">
    <source>
        <dbReference type="PIRSR" id="PIRSR606689-2"/>
    </source>
</evidence>
<organism evidence="18 26">
    <name type="scientific">Rotaria magnacalcarata</name>
    <dbReference type="NCBI Taxonomy" id="392030"/>
    <lineage>
        <taxon>Eukaryota</taxon>
        <taxon>Metazoa</taxon>
        <taxon>Spiralia</taxon>
        <taxon>Gnathifera</taxon>
        <taxon>Rotifera</taxon>
        <taxon>Eurotatoria</taxon>
        <taxon>Bdelloidea</taxon>
        <taxon>Philodinida</taxon>
        <taxon>Philodinidae</taxon>
        <taxon>Rotaria</taxon>
    </lineage>
</organism>
<evidence type="ECO:0000256" key="14">
    <source>
        <dbReference type="ARBA" id="ARBA00023288"/>
    </source>
</evidence>
<evidence type="ECO:0000256" key="11">
    <source>
        <dbReference type="ARBA" id="ARBA00023136"/>
    </source>
</evidence>
<evidence type="ECO:0000256" key="13">
    <source>
        <dbReference type="ARBA" id="ARBA00023273"/>
    </source>
</evidence>
<evidence type="ECO:0000313" key="21">
    <source>
        <dbReference type="EMBL" id="CAF2135046.1"/>
    </source>
</evidence>
<dbReference type="EMBL" id="CAJNOV010016323">
    <property type="protein sequence ID" value="CAF1588568.1"/>
    <property type="molecule type" value="Genomic_DNA"/>
</dbReference>
<keyword evidence="16" id="KW-0460">Magnesium</keyword>
<dbReference type="SMART" id="SM00177">
    <property type="entry name" value="ARF"/>
    <property type="match status" value="1"/>
</dbReference>
<feature type="binding site" evidence="16">
    <location>
        <position position="31"/>
    </location>
    <ligand>
        <name>Mg(2+)</name>
        <dbReference type="ChEBI" id="CHEBI:18420"/>
    </ligand>
</feature>
<comment type="caution">
    <text evidence="18">The sequence shown here is derived from an EMBL/GenBank/DDBJ whole genome shotgun (WGS) entry which is preliminary data.</text>
</comment>
<dbReference type="GO" id="GO:0060170">
    <property type="term" value="C:ciliary membrane"/>
    <property type="evidence" value="ECO:0007669"/>
    <property type="project" value="UniProtKB-SubCell"/>
</dbReference>
<evidence type="ECO:0000313" key="18">
    <source>
        <dbReference type="EMBL" id="CAF1588568.1"/>
    </source>
</evidence>
<keyword evidence="13" id="KW-0966">Cell projection</keyword>
<dbReference type="InterPro" id="IPR024156">
    <property type="entry name" value="Small_GTPase_ARF"/>
</dbReference>
<dbReference type="EMBL" id="CAJOBG010041885">
    <property type="protein sequence ID" value="CAF4413758.1"/>
    <property type="molecule type" value="Genomic_DNA"/>
</dbReference>
<evidence type="ECO:0000313" key="27">
    <source>
        <dbReference type="Proteomes" id="UP000663866"/>
    </source>
</evidence>
<dbReference type="Gene3D" id="3.40.50.300">
    <property type="entry name" value="P-loop containing nucleotide triphosphate hydrolases"/>
    <property type="match status" value="1"/>
</dbReference>
<comment type="subcellular location">
    <subcellularLocation>
        <location evidence="3">Cell projection</location>
        <location evidence="3">Cilium membrane</location>
        <topology evidence="3">Peripheral membrane protein</topology>
        <orientation evidence="3">Cytoplasmic side</orientation>
    </subcellularLocation>
    <subcellularLocation>
        <location evidence="2">Cytoplasm</location>
        <location evidence="2">Cytoskeleton</location>
        <location evidence="2">Cilium axoneme</location>
    </subcellularLocation>
    <subcellularLocation>
        <location evidence="1">Cytoplasm</location>
        <location evidence="1">Cytoskeleton</location>
        <location evidence="1">Cilium basal body</location>
    </subcellularLocation>
</comment>
<evidence type="ECO:0000256" key="6">
    <source>
        <dbReference type="ARBA" id="ARBA00022490"/>
    </source>
</evidence>
<dbReference type="SMART" id="SM00178">
    <property type="entry name" value="SAR"/>
    <property type="match status" value="1"/>
</dbReference>
<dbReference type="PRINTS" id="PR00328">
    <property type="entry name" value="SAR1GTPBP"/>
</dbReference>
<proteinExistence type="inferred from homology"/>
<feature type="binding site" evidence="15">
    <location>
        <position position="72"/>
    </location>
    <ligand>
        <name>GTP</name>
        <dbReference type="ChEBI" id="CHEBI:37565"/>
    </ligand>
</feature>
<evidence type="ECO:0000313" key="24">
    <source>
        <dbReference type="EMBL" id="CAF4413758.1"/>
    </source>
</evidence>
<evidence type="ECO:0000313" key="23">
    <source>
        <dbReference type="EMBL" id="CAF4124954.1"/>
    </source>
</evidence>
<dbReference type="GO" id="GO:0005525">
    <property type="term" value="F:GTP binding"/>
    <property type="evidence" value="ECO:0007669"/>
    <property type="project" value="UniProtKB-KW"/>
</dbReference>
<dbReference type="SUPFAM" id="SSF52540">
    <property type="entry name" value="P-loop containing nucleoside triphosphate hydrolases"/>
    <property type="match status" value="1"/>
</dbReference>
<dbReference type="Proteomes" id="UP000663856">
    <property type="component" value="Unassembled WGS sequence"/>
</dbReference>
<keyword evidence="11" id="KW-0472">Membrane</keyword>
<evidence type="ECO:0000256" key="17">
    <source>
        <dbReference type="RuleBase" id="RU003925"/>
    </source>
</evidence>
<keyword evidence="5" id="KW-1003">Cell membrane</keyword>
<feature type="binding site" evidence="16">
    <location>
        <position position="50"/>
    </location>
    <ligand>
        <name>Mg(2+)</name>
        <dbReference type="ChEBI" id="CHEBI:18420"/>
    </ligand>
</feature>
<keyword evidence="14" id="KW-0449">Lipoprotein</keyword>
<evidence type="ECO:0000256" key="8">
    <source>
        <dbReference type="ARBA" id="ARBA00022741"/>
    </source>
</evidence>
<dbReference type="EMBL" id="CAJNRE010000181">
    <property type="protein sequence ID" value="CAF1923505.1"/>
    <property type="molecule type" value="Genomic_DNA"/>
</dbReference>
<dbReference type="AlphaFoldDB" id="A0A815ZTU9"/>
<reference evidence="18" key="1">
    <citation type="submission" date="2021-02" db="EMBL/GenBank/DDBJ databases">
        <authorList>
            <person name="Nowell W R."/>
        </authorList>
    </citation>
    <scope>NUCLEOTIDE SEQUENCE</scope>
</reference>
<evidence type="ECO:0000313" key="26">
    <source>
        <dbReference type="Proteomes" id="UP000663855"/>
    </source>
</evidence>
<dbReference type="PROSITE" id="PS51417">
    <property type="entry name" value="ARF"/>
    <property type="match status" value="1"/>
</dbReference>
<comment type="similarity">
    <text evidence="17">Belongs to the small GTPase superfamily. Arf family.</text>
</comment>
<evidence type="ECO:0000313" key="20">
    <source>
        <dbReference type="EMBL" id="CAF2129574.1"/>
    </source>
</evidence>
<keyword evidence="12" id="KW-0206">Cytoskeleton</keyword>
<evidence type="ECO:0000256" key="10">
    <source>
        <dbReference type="ARBA" id="ARBA00023134"/>
    </source>
</evidence>
<dbReference type="PANTHER" id="PTHR11711">
    <property type="entry name" value="ADP RIBOSYLATION FACTOR-RELATED"/>
    <property type="match status" value="1"/>
</dbReference>
<keyword evidence="16" id="KW-0479">Metal-binding</keyword>
<dbReference type="Proteomes" id="UP000663855">
    <property type="component" value="Unassembled WGS sequence"/>
</dbReference>
<dbReference type="EMBL" id="CAJOBI010008904">
    <property type="protein sequence ID" value="CAF4124954.1"/>
    <property type="molecule type" value="Genomic_DNA"/>
</dbReference>
<evidence type="ECO:0000256" key="4">
    <source>
        <dbReference type="ARBA" id="ARBA00019766"/>
    </source>
</evidence>
<dbReference type="EMBL" id="CAJNRG010011113">
    <property type="protein sequence ID" value="CAF2129574.1"/>
    <property type="molecule type" value="Genomic_DNA"/>
</dbReference>
<dbReference type="EMBL" id="CAJNRF010011794">
    <property type="protein sequence ID" value="CAF2135046.1"/>
    <property type="molecule type" value="Genomic_DNA"/>
</dbReference>
<dbReference type="InterPro" id="IPR006689">
    <property type="entry name" value="Small_GTPase_ARF/SAR"/>
</dbReference>
<evidence type="ECO:0000256" key="7">
    <source>
        <dbReference type="ARBA" id="ARBA00022707"/>
    </source>
</evidence>
<evidence type="ECO:0000256" key="9">
    <source>
        <dbReference type="ARBA" id="ARBA00022794"/>
    </source>
</evidence>
<dbReference type="Proteomes" id="UP000663824">
    <property type="component" value="Unassembled WGS sequence"/>
</dbReference>
<keyword evidence="8 15" id="KW-0547">Nucleotide-binding</keyword>
<dbReference type="Proteomes" id="UP000663866">
    <property type="component" value="Unassembled WGS sequence"/>
</dbReference>
<evidence type="ECO:0000256" key="3">
    <source>
        <dbReference type="ARBA" id="ARBA00004522"/>
    </source>
</evidence>
<evidence type="ECO:0000256" key="1">
    <source>
        <dbReference type="ARBA" id="ARBA00004120"/>
    </source>
</evidence>
<evidence type="ECO:0000256" key="12">
    <source>
        <dbReference type="ARBA" id="ARBA00023212"/>
    </source>
</evidence>
<keyword evidence="7" id="KW-0519">Myristate</keyword>
<dbReference type="GO" id="GO:0030030">
    <property type="term" value="P:cell projection organization"/>
    <property type="evidence" value="ECO:0007669"/>
    <property type="project" value="UniProtKB-KW"/>
</dbReference>
<keyword evidence="9" id="KW-0970">Cilium biogenesis/degradation</keyword>
<feature type="binding site" evidence="15">
    <location>
        <begin position="130"/>
        <end position="133"/>
    </location>
    <ligand>
        <name>GTP</name>
        <dbReference type="ChEBI" id="CHEBI:37565"/>
    </ligand>
</feature>